<proteinExistence type="predicted"/>
<gene>
    <name evidence="1" type="ORF">A3A13_01470</name>
</gene>
<protein>
    <submittedName>
        <fullName evidence="1">Uncharacterized protein</fullName>
    </submittedName>
</protein>
<dbReference type="Proteomes" id="UP000178911">
    <property type="component" value="Unassembled WGS sequence"/>
</dbReference>
<comment type="caution">
    <text evidence="1">The sequence shown here is derived from an EMBL/GenBank/DDBJ whole genome shotgun (WGS) entry which is preliminary data.</text>
</comment>
<evidence type="ECO:0000313" key="2">
    <source>
        <dbReference type="Proteomes" id="UP000178911"/>
    </source>
</evidence>
<reference evidence="1 2" key="1">
    <citation type="journal article" date="2016" name="Nat. Commun.">
        <title>Thousands of microbial genomes shed light on interconnected biogeochemical processes in an aquifer system.</title>
        <authorList>
            <person name="Anantharaman K."/>
            <person name="Brown C.T."/>
            <person name="Hug L.A."/>
            <person name="Sharon I."/>
            <person name="Castelle C.J."/>
            <person name="Probst A.J."/>
            <person name="Thomas B.C."/>
            <person name="Singh A."/>
            <person name="Wilkins M.J."/>
            <person name="Karaoz U."/>
            <person name="Brodie E.L."/>
            <person name="Williams K.H."/>
            <person name="Hubbard S.S."/>
            <person name="Banfield J.F."/>
        </authorList>
    </citation>
    <scope>NUCLEOTIDE SEQUENCE [LARGE SCALE GENOMIC DNA]</scope>
</reference>
<sequence>MQKLLPNDIPLSEIKGIGNFSPIENNVAWAIVKFCQVGNTWREFTAEDLQPFILMRFISYILDSMMIGHELVEKRGNLYTATDKFISGLMNQNIS</sequence>
<dbReference type="EMBL" id="MGKJ01000007">
    <property type="protein sequence ID" value="OGN24943.1"/>
    <property type="molecule type" value="Genomic_DNA"/>
</dbReference>
<evidence type="ECO:0000313" key="1">
    <source>
        <dbReference type="EMBL" id="OGN24943.1"/>
    </source>
</evidence>
<organism evidence="1 2">
    <name type="scientific">Candidatus Yanofskybacteria bacterium RIFCSPLOWO2_01_FULL_43_22</name>
    <dbReference type="NCBI Taxonomy" id="1802695"/>
    <lineage>
        <taxon>Bacteria</taxon>
        <taxon>Candidatus Yanofskyibacteriota</taxon>
    </lineage>
</organism>
<dbReference type="AlphaFoldDB" id="A0A1F8GHZ8"/>
<name>A0A1F8GHZ8_9BACT</name>
<accession>A0A1F8GHZ8</accession>